<organism evidence="2 3">
    <name type="scientific">Linum trigynum</name>
    <dbReference type="NCBI Taxonomy" id="586398"/>
    <lineage>
        <taxon>Eukaryota</taxon>
        <taxon>Viridiplantae</taxon>
        <taxon>Streptophyta</taxon>
        <taxon>Embryophyta</taxon>
        <taxon>Tracheophyta</taxon>
        <taxon>Spermatophyta</taxon>
        <taxon>Magnoliopsida</taxon>
        <taxon>eudicotyledons</taxon>
        <taxon>Gunneridae</taxon>
        <taxon>Pentapetalae</taxon>
        <taxon>rosids</taxon>
        <taxon>fabids</taxon>
        <taxon>Malpighiales</taxon>
        <taxon>Linaceae</taxon>
        <taxon>Linum</taxon>
    </lineage>
</organism>
<dbReference type="EMBL" id="OZ034819">
    <property type="protein sequence ID" value="CAL1395594.1"/>
    <property type="molecule type" value="Genomic_DNA"/>
</dbReference>
<protein>
    <submittedName>
        <fullName evidence="2">Uncharacterized protein</fullName>
    </submittedName>
</protein>
<evidence type="ECO:0000313" key="3">
    <source>
        <dbReference type="Proteomes" id="UP001497516"/>
    </source>
</evidence>
<evidence type="ECO:0000313" key="2">
    <source>
        <dbReference type="EMBL" id="CAL1395594.1"/>
    </source>
</evidence>
<evidence type="ECO:0000256" key="1">
    <source>
        <dbReference type="SAM" id="MobiDB-lite"/>
    </source>
</evidence>
<gene>
    <name evidence="2" type="ORF">LTRI10_LOCUS36018</name>
</gene>
<sequence>MQTDTGVENNVAPFRDTGMPSPSSPLGFITKGTPTNTAAAARISALLKDLLLTLPIRSFLCESVSMIYFPSEKVEK</sequence>
<keyword evidence="3" id="KW-1185">Reference proteome</keyword>
<dbReference type="Proteomes" id="UP001497516">
    <property type="component" value="Chromosome 6"/>
</dbReference>
<dbReference type="AlphaFoldDB" id="A0AAV2FBE1"/>
<reference evidence="2 3" key="1">
    <citation type="submission" date="2024-04" db="EMBL/GenBank/DDBJ databases">
        <authorList>
            <person name="Fracassetti M."/>
        </authorList>
    </citation>
    <scope>NUCLEOTIDE SEQUENCE [LARGE SCALE GENOMIC DNA]</scope>
</reference>
<name>A0AAV2FBE1_9ROSI</name>
<accession>A0AAV2FBE1</accession>
<feature type="region of interest" description="Disordered" evidence="1">
    <location>
        <begin position="1"/>
        <end position="30"/>
    </location>
</feature>
<proteinExistence type="predicted"/>